<dbReference type="AlphaFoldDB" id="A0AAP9U904"/>
<keyword evidence="1" id="KW-0614">Plasmid</keyword>
<reference evidence="2" key="1">
    <citation type="submission" date="2020-06" db="EMBL/GenBank/DDBJ databases">
        <title>REHAB project genomes.</title>
        <authorList>
            <person name="Shaw L.P."/>
        </authorList>
    </citation>
    <scope>NUCLEOTIDE SEQUENCE [LARGE SCALE GENOMIC DNA]</scope>
    <source>
        <strain evidence="2">RHBSTW-00938</strain>
        <plasmid evidence="2">prhbstw-00938_2</plasmid>
    </source>
</reference>
<evidence type="ECO:0000313" key="1">
    <source>
        <dbReference type="EMBL" id="QMR42892.1"/>
    </source>
</evidence>
<name>A0AAP9U904_KLEAE</name>
<organism evidence="1 2">
    <name type="scientific">Klebsiella aerogenes</name>
    <name type="common">Enterobacter aerogenes</name>
    <dbReference type="NCBI Taxonomy" id="548"/>
    <lineage>
        <taxon>Bacteria</taxon>
        <taxon>Pseudomonadati</taxon>
        <taxon>Pseudomonadota</taxon>
        <taxon>Gammaproteobacteria</taxon>
        <taxon>Enterobacterales</taxon>
        <taxon>Enterobacteriaceae</taxon>
        <taxon>Klebsiella/Raoultella group</taxon>
        <taxon>Klebsiella</taxon>
    </lineage>
</organism>
<geneLocation type="plasmid" evidence="2">
    <name>prhbstw-00938_2</name>
</geneLocation>
<proteinExistence type="predicted"/>
<accession>A0AAP9U904</accession>
<evidence type="ECO:0000313" key="2">
    <source>
        <dbReference type="Proteomes" id="UP000514462"/>
    </source>
</evidence>
<dbReference type="EMBL" id="CP055905">
    <property type="protein sequence ID" value="QMR42892.1"/>
    <property type="molecule type" value="Genomic_DNA"/>
</dbReference>
<protein>
    <submittedName>
        <fullName evidence="1">Uncharacterized protein</fullName>
    </submittedName>
</protein>
<sequence length="68" mass="7779">MHGTDDCLVARGSVIMPEPMVRTESPGRTRVVAEYHISLLECTHILNQRSNESLRFNPDCQWRCRHAG</sequence>
<dbReference type="Proteomes" id="UP000514462">
    <property type="component" value="Plasmid pRHBSTW-00938_2"/>
</dbReference>
<dbReference type="RefSeq" id="WP_182015664.1">
    <property type="nucleotide sequence ID" value="NZ_CP055905.1"/>
</dbReference>
<gene>
    <name evidence="1" type="ORF">HV331_25585</name>
</gene>